<dbReference type="OrthoDB" id="9807255at2"/>
<evidence type="ECO:0000313" key="3">
    <source>
        <dbReference type="EMBL" id="MDW6002274.1"/>
    </source>
</evidence>
<dbReference type="EMBL" id="FXXI01000005">
    <property type="protein sequence ID" value="SMS01620.1"/>
    <property type="molecule type" value="Genomic_DNA"/>
</dbReference>
<dbReference type="Pfam" id="PF08279">
    <property type="entry name" value="HTH_11"/>
    <property type="match status" value="1"/>
</dbReference>
<gene>
    <name evidence="4" type="primary">birA_2</name>
    <name evidence="3" type="ORF">SBX37_05220</name>
    <name evidence="4" type="ORF">VIM7927_02917</name>
</gene>
<dbReference type="Pfam" id="PF13280">
    <property type="entry name" value="WYL"/>
    <property type="match status" value="1"/>
</dbReference>
<organism evidence="4 5">
    <name type="scientific">Vibrio mangrovi</name>
    <dbReference type="NCBI Taxonomy" id="474394"/>
    <lineage>
        <taxon>Bacteria</taxon>
        <taxon>Pseudomonadati</taxon>
        <taxon>Pseudomonadota</taxon>
        <taxon>Gammaproteobacteria</taxon>
        <taxon>Vibrionales</taxon>
        <taxon>Vibrionaceae</taxon>
        <taxon>Vibrio</taxon>
    </lineage>
</organism>
<dbReference type="EMBL" id="JAWRCO010000001">
    <property type="protein sequence ID" value="MDW6002274.1"/>
    <property type="molecule type" value="Genomic_DNA"/>
</dbReference>
<dbReference type="Proteomes" id="UP001283366">
    <property type="component" value="Unassembled WGS sequence"/>
</dbReference>
<dbReference type="Proteomes" id="UP000196125">
    <property type="component" value="Unassembled WGS sequence"/>
</dbReference>
<name>A0A1Y6IXR8_9VIBR</name>
<feature type="domain" description="WYL" evidence="2">
    <location>
        <begin position="138"/>
        <end position="202"/>
    </location>
</feature>
<dbReference type="EC" id="6.3.4.15" evidence="4"/>
<evidence type="ECO:0000313" key="4">
    <source>
        <dbReference type="EMBL" id="SMS01620.1"/>
    </source>
</evidence>
<dbReference type="SUPFAM" id="SSF46785">
    <property type="entry name" value="Winged helix' DNA-binding domain"/>
    <property type="match status" value="1"/>
</dbReference>
<dbReference type="InterPro" id="IPR051534">
    <property type="entry name" value="CBASS_pafABC_assoc_protein"/>
</dbReference>
<reference evidence="4 5" key="1">
    <citation type="submission" date="2017-05" db="EMBL/GenBank/DDBJ databases">
        <authorList>
            <person name="Song R."/>
            <person name="Chenine A.L."/>
            <person name="Ruprecht R.M."/>
        </authorList>
    </citation>
    <scope>NUCLEOTIDE SEQUENCE [LARGE SCALE GENOMIC DNA]</scope>
    <source>
        <strain evidence="4 5">CECT 7927</strain>
    </source>
</reference>
<keyword evidence="6" id="KW-1185">Reference proteome</keyword>
<feature type="domain" description="Helix-turn-helix type 11" evidence="1">
    <location>
        <begin position="6"/>
        <end position="59"/>
    </location>
</feature>
<accession>A0A1Y6IXR8</accession>
<dbReference type="GO" id="GO:0004077">
    <property type="term" value="F:biotin--[biotin carboxyl-carrier protein] ligase activity"/>
    <property type="evidence" value="ECO:0007669"/>
    <property type="project" value="UniProtKB-EC"/>
</dbReference>
<proteinExistence type="predicted"/>
<dbReference type="AlphaFoldDB" id="A0A1Y6IXR8"/>
<dbReference type="PROSITE" id="PS52050">
    <property type="entry name" value="WYL"/>
    <property type="match status" value="1"/>
</dbReference>
<evidence type="ECO:0000259" key="1">
    <source>
        <dbReference type="Pfam" id="PF08279"/>
    </source>
</evidence>
<dbReference type="RefSeq" id="WP_087481642.1">
    <property type="nucleotide sequence ID" value="NZ_AP024883.1"/>
</dbReference>
<keyword evidence="4" id="KW-0436">Ligase</keyword>
<protein>
    <submittedName>
        <fullName evidence="4">Bifunctional ligase/repressor BirA</fullName>
        <ecNumber evidence="4">6.3.4.15</ecNumber>
    </submittedName>
    <submittedName>
        <fullName evidence="3">YafY family protein</fullName>
    </submittedName>
</protein>
<dbReference type="PANTHER" id="PTHR34580">
    <property type="match status" value="1"/>
</dbReference>
<evidence type="ECO:0000313" key="6">
    <source>
        <dbReference type="Proteomes" id="UP001283366"/>
    </source>
</evidence>
<dbReference type="InterPro" id="IPR036390">
    <property type="entry name" value="WH_DNA-bd_sf"/>
</dbReference>
<dbReference type="InterPro" id="IPR026881">
    <property type="entry name" value="WYL_dom"/>
</dbReference>
<dbReference type="InterPro" id="IPR013196">
    <property type="entry name" value="HTH_11"/>
</dbReference>
<evidence type="ECO:0000259" key="2">
    <source>
        <dbReference type="Pfam" id="PF13280"/>
    </source>
</evidence>
<evidence type="ECO:0000313" key="5">
    <source>
        <dbReference type="Proteomes" id="UP000196125"/>
    </source>
</evidence>
<dbReference type="Gene3D" id="1.10.10.10">
    <property type="entry name" value="Winged helix-like DNA-binding domain superfamily/Winged helix DNA-binding domain"/>
    <property type="match status" value="1"/>
</dbReference>
<dbReference type="InterPro" id="IPR036388">
    <property type="entry name" value="WH-like_DNA-bd_sf"/>
</dbReference>
<reference evidence="3 6" key="2">
    <citation type="submission" date="2023-11" db="EMBL/GenBank/DDBJ databases">
        <title>Plant-associative lifestyle of Vibrio porteresiae and its evolutionary dynamics.</title>
        <authorList>
            <person name="Rameshkumar N."/>
            <person name="Kirti K."/>
        </authorList>
    </citation>
    <scope>NUCLEOTIDE SEQUENCE [LARGE SCALE GENOMIC DNA]</scope>
    <source>
        <strain evidence="3 6">MSSRF38</strain>
    </source>
</reference>
<dbReference type="PANTHER" id="PTHR34580:SF3">
    <property type="entry name" value="PROTEIN PAFB"/>
    <property type="match status" value="1"/>
</dbReference>
<sequence>MRKSDRLFQLTNILRKHQPITAKKLAEKLMVSERTIYRYIDDLSVSGIPVYGEPGIGYRLSEGFELPPLQLSPNELEALITGVNFIASLTGKDFASSAHSLLSKIEAAMPDTLLFTADKDRTVRVPATHSKLSGYHLWEKVHSAIKSGSWLVMTYESISGNVTTRTVFPLGLFYWGGKWTVGCWCNLRSDYRDFRVDHIVDLNLSGETPVLPENISLQAYITIREKHESH</sequence>